<evidence type="ECO:0000256" key="4">
    <source>
        <dbReference type="ARBA" id="ARBA00023125"/>
    </source>
</evidence>
<dbReference type="SUPFAM" id="SSF50249">
    <property type="entry name" value="Nucleic acid-binding proteins"/>
    <property type="match status" value="1"/>
</dbReference>
<name>A0AAX4H8W6_9ASCO</name>
<feature type="region of interest" description="Disordered" evidence="6">
    <location>
        <begin position="14"/>
        <end position="34"/>
    </location>
</feature>
<dbReference type="Pfam" id="PF08784">
    <property type="entry name" value="RPA_C"/>
    <property type="match status" value="1"/>
</dbReference>
<gene>
    <name evidence="9" type="ORF">PUMCH_001982</name>
</gene>
<evidence type="ECO:0000256" key="5">
    <source>
        <dbReference type="ARBA" id="ARBA00023242"/>
    </source>
</evidence>
<comment type="similarity">
    <text evidence="2">Belongs to the replication factor A protein 2 family.</text>
</comment>
<dbReference type="GeneID" id="88173047"/>
<dbReference type="KEGG" id="asau:88173047"/>
<keyword evidence="10" id="KW-1185">Reference proteome</keyword>
<dbReference type="InterPro" id="IPR036388">
    <property type="entry name" value="WH-like_DNA-bd_sf"/>
</dbReference>
<dbReference type="EMBL" id="CP138895">
    <property type="protein sequence ID" value="WPK24699.1"/>
    <property type="molecule type" value="Genomic_DNA"/>
</dbReference>
<dbReference type="GO" id="GO:0000724">
    <property type="term" value="P:double-strand break repair via homologous recombination"/>
    <property type="evidence" value="ECO:0007669"/>
    <property type="project" value="TreeGrafter"/>
</dbReference>
<evidence type="ECO:0000256" key="2">
    <source>
        <dbReference type="ARBA" id="ARBA00007815"/>
    </source>
</evidence>
<feature type="domain" description="OB" evidence="7">
    <location>
        <begin position="64"/>
        <end position="131"/>
    </location>
</feature>
<evidence type="ECO:0000256" key="6">
    <source>
        <dbReference type="SAM" id="MobiDB-lite"/>
    </source>
</evidence>
<evidence type="ECO:0000259" key="8">
    <source>
        <dbReference type="Pfam" id="PF08784"/>
    </source>
</evidence>
<dbReference type="Gene3D" id="2.40.50.140">
    <property type="entry name" value="Nucleic acid-binding proteins"/>
    <property type="match status" value="1"/>
</dbReference>
<evidence type="ECO:0000256" key="1">
    <source>
        <dbReference type="ARBA" id="ARBA00004123"/>
    </source>
</evidence>
<organism evidence="9 10">
    <name type="scientific">Australozyma saopauloensis</name>
    <dbReference type="NCBI Taxonomy" id="291208"/>
    <lineage>
        <taxon>Eukaryota</taxon>
        <taxon>Fungi</taxon>
        <taxon>Dikarya</taxon>
        <taxon>Ascomycota</taxon>
        <taxon>Saccharomycotina</taxon>
        <taxon>Pichiomycetes</taxon>
        <taxon>Metschnikowiaceae</taxon>
        <taxon>Australozyma</taxon>
    </lineage>
</organism>
<dbReference type="GO" id="GO:0006289">
    <property type="term" value="P:nucleotide-excision repair"/>
    <property type="evidence" value="ECO:0007669"/>
    <property type="project" value="TreeGrafter"/>
</dbReference>
<dbReference type="GO" id="GO:0005662">
    <property type="term" value="C:DNA replication factor A complex"/>
    <property type="evidence" value="ECO:0007669"/>
    <property type="project" value="TreeGrafter"/>
</dbReference>
<dbReference type="InterPro" id="IPR014892">
    <property type="entry name" value="RPA_C"/>
</dbReference>
<dbReference type="Gene3D" id="1.10.10.10">
    <property type="entry name" value="Winged helix-like DNA-binding domain superfamily/Winged helix DNA-binding domain"/>
    <property type="match status" value="1"/>
</dbReference>
<dbReference type="PANTHER" id="PTHR13989:SF16">
    <property type="entry name" value="REPLICATION PROTEIN A2"/>
    <property type="match status" value="1"/>
</dbReference>
<keyword evidence="4" id="KW-0238">DNA-binding</keyword>
<sequence>MDYNNYGDGGFSHDAGYSEGADGASQRQQTRSSLTPVTIRQINEASQNVPDGEFSINNVSLNMVSFVGILRKVENQTSAVVVTIEDGTGSVEVKRWIDEKMASAAEETEALLALEGNYVYVTGSLKEFNQKKAIQQAKIVAITDHNEVIYHMLYAISNHLEAQGLLKVGSIKSEGNGLFVGGESGGSGGPGLDLQDKIMGIITSNSLAMPEGVPVAWISSSLGASVESIQEKCQYLAEQGKIYQGYDEGAYLCI</sequence>
<keyword evidence="3" id="KW-0235">DNA replication</keyword>
<dbReference type="AlphaFoldDB" id="A0AAX4H8W6"/>
<dbReference type="GO" id="GO:0035861">
    <property type="term" value="C:site of double-strand break"/>
    <property type="evidence" value="ECO:0007669"/>
    <property type="project" value="TreeGrafter"/>
</dbReference>
<dbReference type="InterPro" id="IPR004365">
    <property type="entry name" value="NA-bd_OB_tRNA"/>
</dbReference>
<dbReference type="RefSeq" id="XP_062877082.1">
    <property type="nucleotide sequence ID" value="XM_063021012.1"/>
</dbReference>
<dbReference type="CDD" id="cd04478">
    <property type="entry name" value="RPA2_DBD_D"/>
    <property type="match status" value="1"/>
</dbReference>
<keyword evidence="5" id="KW-0539">Nucleus</keyword>
<evidence type="ECO:0000313" key="9">
    <source>
        <dbReference type="EMBL" id="WPK24699.1"/>
    </source>
</evidence>
<evidence type="ECO:0000256" key="3">
    <source>
        <dbReference type="ARBA" id="ARBA00022705"/>
    </source>
</evidence>
<evidence type="ECO:0000259" key="7">
    <source>
        <dbReference type="Pfam" id="PF01336"/>
    </source>
</evidence>
<evidence type="ECO:0000313" key="10">
    <source>
        <dbReference type="Proteomes" id="UP001338582"/>
    </source>
</evidence>
<dbReference type="GO" id="GO:0000781">
    <property type="term" value="C:chromosome, telomeric region"/>
    <property type="evidence" value="ECO:0007669"/>
    <property type="project" value="TreeGrafter"/>
</dbReference>
<dbReference type="Pfam" id="PF01336">
    <property type="entry name" value="tRNA_anti-codon"/>
    <property type="match status" value="1"/>
</dbReference>
<comment type="subcellular location">
    <subcellularLocation>
        <location evidence="1">Nucleus</location>
    </subcellularLocation>
</comment>
<reference evidence="9 10" key="1">
    <citation type="submission" date="2023-10" db="EMBL/GenBank/DDBJ databases">
        <title>Draft Genome Sequence of Candida saopaulonensis from a very Premature Infant with Sepsis.</title>
        <authorList>
            <person name="Ning Y."/>
            <person name="Dai R."/>
            <person name="Xiao M."/>
            <person name="Xu Y."/>
            <person name="Yan Q."/>
            <person name="Zhang L."/>
        </authorList>
    </citation>
    <scope>NUCLEOTIDE SEQUENCE [LARGE SCALE GENOMIC DNA]</scope>
    <source>
        <strain evidence="9 10">19XY460</strain>
    </source>
</reference>
<dbReference type="PANTHER" id="PTHR13989">
    <property type="entry name" value="REPLICATION PROTEIN A-RELATED"/>
    <property type="match status" value="1"/>
</dbReference>
<dbReference type="GO" id="GO:0006260">
    <property type="term" value="P:DNA replication"/>
    <property type="evidence" value="ECO:0007669"/>
    <property type="project" value="UniProtKB-KW"/>
</dbReference>
<dbReference type="Proteomes" id="UP001338582">
    <property type="component" value="Chromosome 2"/>
</dbReference>
<accession>A0AAX4H8W6</accession>
<dbReference type="PIRSF" id="PIRSF036949">
    <property type="entry name" value="RPA32"/>
    <property type="match status" value="1"/>
</dbReference>
<feature type="compositionally biased region" description="Polar residues" evidence="6">
    <location>
        <begin position="25"/>
        <end position="34"/>
    </location>
</feature>
<dbReference type="InterPro" id="IPR012340">
    <property type="entry name" value="NA-bd_OB-fold"/>
</dbReference>
<evidence type="ECO:0008006" key="11">
    <source>
        <dbReference type="Google" id="ProtNLM"/>
    </source>
</evidence>
<proteinExistence type="inferred from homology"/>
<dbReference type="InterPro" id="IPR040260">
    <property type="entry name" value="RFA2-like"/>
</dbReference>
<dbReference type="SUPFAM" id="SSF46785">
    <property type="entry name" value="Winged helix' DNA-binding domain"/>
    <property type="match status" value="1"/>
</dbReference>
<feature type="domain" description="Replication protein A C-terminal" evidence="8">
    <location>
        <begin position="193"/>
        <end position="248"/>
    </location>
</feature>
<dbReference type="InterPro" id="IPR036390">
    <property type="entry name" value="WH_DNA-bd_sf"/>
</dbReference>
<dbReference type="GO" id="GO:0003697">
    <property type="term" value="F:single-stranded DNA binding"/>
    <property type="evidence" value="ECO:0007669"/>
    <property type="project" value="TreeGrafter"/>
</dbReference>
<dbReference type="InterPro" id="IPR014646">
    <property type="entry name" value="Rfa2/RPA32"/>
</dbReference>
<protein>
    <recommendedName>
        <fullName evidence="11">Replication factor A protein 2</fullName>
    </recommendedName>
</protein>